<feature type="compositionally biased region" description="Basic and acidic residues" evidence="1">
    <location>
        <begin position="103"/>
        <end position="124"/>
    </location>
</feature>
<dbReference type="EMBL" id="CAMAPE010000005">
    <property type="protein sequence ID" value="CAH9067986.1"/>
    <property type="molecule type" value="Genomic_DNA"/>
</dbReference>
<dbReference type="SUPFAM" id="SSF63748">
    <property type="entry name" value="Tudor/PWWP/MBT"/>
    <property type="match status" value="1"/>
</dbReference>
<dbReference type="PANTHER" id="PTHR10688">
    <property type="entry name" value="PWWP DOMAIN-CONTAINING PROTEIN"/>
    <property type="match status" value="1"/>
</dbReference>
<organism evidence="3 4">
    <name type="scientific">Cuscuta europaea</name>
    <name type="common">European dodder</name>
    <dbReference type="NCBI Taxonomy" id="41803"/>
    <lineage>
        <taxon>Eukaryota</taxon>
        <taxon>Viridiplantae</taxon>
        <taxon>Streptophyta</taxon>
        <taxon>Embryophyta</taxon>
        <taxon>Tracheophyta</taxon>
        <taxon>Spermatophyta</taxon>
        <taxon>Magnoliopsida</taxon>
        <taxon>eudicotyledons</taxon>
        <taxon>Gunneridae</taxon>
        <taxon>Pentapetalae</taxon>
        <taxon>asterids</taxon>
        <taxon>lamiids</taxon>
        <taxon>Solanales</taxon>
        <taxon>Convolvulaceae</taxon>
        <taxon>Cuscuteae</taxon>
        <taxon>Cuscuta</taxon>
        <taxon>Cuscuta subgen. Cuscuta</taxon>
    </lineage>
</organism>
<sequence>MATPQESETAETLMVAFTELSNPKTPGLVPKLDDVGNLGSGVHDGDSVLADRQDVTAEENKFLCDEISKGSRDSAVELGEKRSDIVETSKKGNAIEIAQNESRNYEGEGAEKEADNEVVSKEDSDNTTVFEHSYGVGDFIWGKVKCRPWWPGRIYNPSDASEFAVRYKQTGRLLVVYFGDGSFSWCLPSQLKPFHENFEEMSKQSNVETFINAVDKALDEMRILLELEMNCQCVPLNRPMAVNAGIKPGVLIPPKGDTKLNLSLPYFEPCLVRFNLNNLAQTTCVPDRIELVTFTSWLSAFCRANRGYGLSFYCKPSNIEGLEDKSRNQDVELYDSDMPPIQGLIEGEEVVSSRNDGPYKCPVSADGKPHHHRKLASLSQLLHVNSGSDSQNESHKGIDLHNYLPKAMKKRKSLSIKWRGSGAQDSVDTAKEGLISRERKKSKYLSPPYTSISMMSGNSPAKQGFDLESESGKENQLMLLPALYMSTPTSAALSEVQSAAINPHCSRKPGTLDMIREFAGSFRKSFYVNESSENVHKSRHAGSKRNSSSSLKEYSKAKSEYEETVSFGSIKQNLKILKFLLKKCDGKILEEEKLFLEDEVKILLKKVSALVAAP</sequence>
<feature type="region of interest" description="Disordered" evidence="1">
    <location>
        <begin position="533"/>
        <end position="553"/>
    </location>
</feature>
<dbReference type="Pfam" id="PF00855">
    <property type="entry name" value="PWWP"/>
    <property type="match status" value="1"/>
</dbReference>
<dbReference type="OrthoDB" id="62853at2759"/>
<accession>A0A9P0YLI4</accession>
<evidence type="ECO:0000313" key="4">
    <source>
        <dbReference type="Proteomes" id="UP001152484"/>
    </source>
</evidence>
<dbReference type="Gene3D" id="2.30.30.140">
    <property type="match status" value="1"/>
</dbReference>
<dbReference type="AlphaFoldDB" id="A0A9P0YLI4"/>
<dbReference type="PANTHER" id="PTHR10688:SF3">
    <property type="entry name" value="PWWP DOMAIN-CONTAINING PROTEIN 6"/>
    <property type="match status" value="1"/>
</dbReference>
<evidence type="ECO:0000256" key="1">
    <source>
        <dbReference type="SAM" id="MobiDB-lite"/>
    </source>
</evidence>
<dbReference type="SMART" id="SM00293">
    <property type="entry name" value="PWWP"/>
    <property type="match status" value="1"/>
</dbReference>
<dbReference type="PROSITE" id="PS50812">
    <property type="entry name" value="PWWP"/>
    <property type="match status" value="1"/>
</dbReference>
<feature type="region of interest" description="Disordered" evidence="1">
    <location>
        <begin position="98"/>
        <end position="124"/>
    </location>
</feature>
<name>A0A9P0YLI4_CUSEU</name>
<keyword evidence="4" id="KW-1185">Reference proteome</keyword>
<gene>
    <name evidence="3" type="ORF">CEURO_LOCUS2673</name>
</gene>
<dbReference type="Proteomes" id="UP001152484">
    <property type="component" value="Unassembled WGS sequence"/>
</dbReference>
<comment type="caution">
    <text evidence="3">The sequence shown here is derived from an EMBL/GenBank/DDBJ whole genome shotgun (WGS) entry which is preliminary data.</text>
</comment>
<evidence type="ECO:0000259" key="2">
    <source>
        <dbReference type="PROSITE" id="PS50812"/>
    </source>
</evidence>
<dbReference type="CDD" id="cd05162">
    <property type="entry name" value="PWWP"/>
    <property type="match status" value="1"/>
</dbReference>
<dbReference type="InterPro" id="IPR000313">
    <property type="entry name" value="PWWP_dom"/>
</dbReference>
<reference evidence="3" key="1">
    <citation type="submission" date="2022-07" db="EMBL/GenBank/DDBJ databases">
        <authorList>
            <person name="Macas J."/>
            <person name="Novak P."/>
            <person name="Neumann P."/>
        </authorList>
    </citation>
    <scope>NUCLEOTIDE SEQUENCE</scope>
</reference>
<feature type="domain" description="PWWP" evidence="2">
    <location>
        <begin position="136"/>
        <end position="197"/>
    </location>
</feature>
<evidence type="ECO:0000313" key="3">
    <source>
        <dbReference type="EMBL" id="CAH9067986.1"/>
    </source>
</evidence>
<proteinExistence type="predicted"/>
<dbReference type="InterPro" id="IPR052657">
    <property type="entry name" value="PDP_family_Arabidopsis"/>
</dbReference>
<protein>
    <recommendedName>
        <fullName evidence="2">PWWP domain-containing protein</fullName>
    </recommendedName>
</protein>